<evidence type="ECO:0000313" key="1">
    <source>
        <dbReference type="EMBL" id="KAH9304432.1"/>
    </source>
</evidence>
<keyword evidence="2" id="KW-1185">Reference proteome</keyword>
<dbReference type="Proteomes" id="UP000824469">
    <property type="component" value="Unassembled WGS sequence"/>
</dbReference>
<organism evidence="1 2">
    <name type="scientific">Taxus chinensis</name>
    <name type="common">Chinese yew</name>
    <name type="synonym">Taxus wallichiana var. chinensis</name>
    <dbReference type="NCBI Taxonomy" id="29808"/>
    <lineage>
        <taxon>Eukaryota</taxon>
        <taxon>Viridiplantae</taxon>
        <taxon>Streptophyta</taxon>
        <taxon>Embryophyta</taxon>
        <taxon>Tracheophyta</taxon>
        <taxon>Spermatophyta</taxon>
        <taxon>Pinopsida</taxon>
        <taxon>Pinidae</taxon>
        <taxon>Conifers II</taxon>
        <taxon>Cupressales</taxon>
        <taxon>Taxaceae</taxon>
        <taxon>Taxus</taxon>
    </lineage>
</organism>
<sequence length="86" mass="8810">VTDTKGGSVVTSIYETTCADDAMFWVVDEGMVETVSVVEVADAAIKAGVGPSYDTTGDKMGEVTMVGGGAEAEAIIRDGDKDMGMP</sequence>
<proteinExistence type="predicted"/>
<reference evidence="1 2" key="1">
    <citation type="journal article" date="2021" name="Nat. Plants">
        <title>The Taxus genome provides insights into paclitaxel biosynthesis.</title>
        <authorList>
            <person name="Xiong X."/>
            <person name="Gou J."/>
            <person name="Liao Q."/>
            <person name="Li Y."/>
            <person name="Zhou Q."/>
            <person name="Bi G."/>
            <person name="Li C."/>
            <person name="Du R."/>
            <person name="Wang X."/>
            <person name="Sun T."/>
            <person name="Guo L."/>
            <person name="Liang H."/>
            <person name="Lu P."/>
            <person name="Wu Y."/>
            <person name="Zhang Z."/>
            <person name="Ro D.K."/>
            <person name="Shang Y."/>
            <person name="Huang S."/>
            <person name="Yan J."/>
        </authorList>
    </citation>
    <scope>NUCLEOTIDE SEQUENCE [LARGE SCALE GENOMIC DNA]</scope>
    <source>
        <strain evidence="1">Ta-2019</strain>
    </source>
</reference>
<evidence type="ECO:0000313" key="2">
    <source>
        <dbReference type="Proteomes" id="UP000824469"/>
    </source>
</evidence>
<feature type="non-terminal residue" evidence="1">
    <location>
        <position position="1"/>
    </location>
</feature>
<gene>
    <name evidence="1" type="ORF">KI387_008836</name>
</gene>
<name>A0AA38CU79_TAXCH</name>
<comment type="caution">
    <text evidence="1">The sequence shown here is derived from an EMBL/GenBank/DDBJ whole genome shotgun (WGS) entry which is preliminary data.</text>
</comment>
<protein>
    <submittedName>
        <fullName evidence="1">Uncharacterized protein</fullName>
    </submittedName>
</protein>
<accession>A0AA38CU79</accession>
<dbReference type="AlphaFoldDB" id="A0AA38CU79"/>
<dbReference type="EMBL" id="JAHRHJ020000008">
    <property type="protein sequence ID" value="KAH9304432.1"/>
    <property type="molecule type" value="Genomic_DNA"/>
</dbReference>